<dbReference type="NCBIfam" id="TIGR03421">
    <property type="entry name" value="FeS_CyaY"/>
    <property type="match status" value="1"/>
</dbReference>
<dbReference type="PANTHER" id="PTHR16821">
    <property type="entry name" value="FRATAXIN"/>
    <property type="match status" value="1"/>
</dbReference>
<comment type="similarity">
    <text evidence="1 4">Belongs to the frataxin family.</text>
</comment>
<comment type="function">
    <text evidence="4">Involved in iron-sulfur (Fe-S) cluster assembly. May act as a regulator of Fe-S biogenesis.</text>
</comment>
<dbReference type="OrthoDB" id="285675at2"/>
<evidence type="ECO:0000313" key="6">
    <source>
        <dbReference type="Proteomes" id="UP000076625"/>
    </source>
</evidence>
<protein>
    <recommendedName>
        <fullName evidence="4">Iron-sulfur cluster assembly protein CyaY</fullName>
    </recommendedName>
</protein>
<evidence type="ECO:0000313" key="5">
    <source>
        <dbReference type="EMBL" id="KZE28889.1"/>
    </source>
</evidence>
<keyword evidence="2 4" id="KW-0479">Metal-binding</keyword>
<dbReference type="SMART" id="SM01219">
    <property type="entry name" value="Frataxin_Cyay"/>
    <property type="match status" value="1"/>
</dbReference>
<organism evidence="5 6">
    <name type="scientific">Crenobacter luteus</name>
    <dbReference type="NCBI Taxonomy" id="1452487"/>
    <lineage>
        <taxon>Bacteria</taxon>
        <taxon>Pseudomonadati</taxon>
        <taxon>Pseudomonadota</taxon>
        <taxon>Betaproteobacteria</taxon>
        <taxon>Neisseriales</taxon>
        <taxon>Neisseriaceae</taxon>
        <taxon>Crenobacter</taxon>
    </lineage>
</organism>
<dbReference type="Pfam" id="PF01491">
    <property type="entry name" value="Frataxin_Cyay"/>
    <property type="match status" value="1"/>
</dbReference>
<dbReference type="InterPro" id="IPR020895">
    <property type="entry name" value="Frataxin_CS"/>
</dbReference>
<dbReference type="CDD" id="cd00503">
    <property type="entry name" value="Frataxin"/>
    <property type="match status" value="1"/>
</dbReference>
<dbReference type="PROSITE" id="PS50810">
    <property type="entry name" value="FRATAXIN_2"/>
    <property type="match status" value="1"/>
</dbReference>
<keyword evidence="3 4" id="KW-0408">Iron</keyword>
<dbReference type="InterPro" id="IPR036524">
    <property type="entry name" value="Frataxin/CyaY_sf"/>
</dbReference>
<gene>
    <name evidence="4" type="primary">cyaY</name>
    <name evidence="5" type="ORF">AVW16_13550</name>
</gene>
<evidence type="ECO:0000256" key="3">
    <source>
        <dbReference type="ARBA" id="ARBA00023004"/>
    </source>
</evidence>
<name>A0A161S6R2_9NEIS</name>
<dbReference type="PANTHER" id="PTHR16821:SF2">
    <property type="entry name" value="FRATAXIN, MITOCHONDRIAL"/>
    <property type="match status" value="1"/>
</dbReference>
<keyword evidence="6" id="KW-1185">Reference proteome</keyword>
<dbReference type="GO" id="GO:0016226">
    <property type="term" value="P:iron-sulfur cluster assembly"/>
    <property type="evidence" value="ECO:0007669"/>
    <property type="project" value="UniProtKB-UniRule"/>
</dbReference>
<accession>A0A161S6R2</accession>
<evidence type="ECO:0000256" key="4">
    <source>
        <dbReference type="HAMAP-Rule" id="MF_00142"/>
    </source>
</evidence>
<dbReference type="InterPro" id="IPR002908">
    <property type="entry name" value="Frataxin/CyaY"/>
</dbReference>
<sequence length="105" mass="11489">MNESEFLNLSDEVFERIETALDEAGLDVDCLTNGNVMELEFDSGAKIVVNRHTSNQELWIAARSGGYHFAWRDGAWIAARDGAEFFATLSRAVSEAAGEAFTIAA</sequence>
<dbReference type="Proteomes" id="UP000076625">
    <property type="component" value="Unassembled WGS sequence"/>
</dbReference>
<proteinExistence type="inferred from homology"/>
<dbReference type="Gene3D" id="3.30.920.10">
    <property type="entry name" value="Frataxin/CyaY"/>
    <property type="match status" value="1"/>
</dbReference>
<dbReference type="GO" id="GO:0005737">
    <property type="term" value="C:cytoplasm"/>
    <property type="evidence" value="ECO:0007669"/>
    <property type="project" value="UniProtKB-ARBA"/>
</dbReference>
<evidence type="ECO:0000256" key="2">
    <source>
        <dbReference type="ARBA" id="ARBA00022723"/>
    </source>
</evidence>
<comment type="caution">
    <text evidence="5">The sequence shown here is derived from an EMBL/GenBank/DDBJ whole genome shotgun (WGS) entry which is preliminary data.</text>
</comment>
<dbReference type="GO" id="GO:0008199">
    <property type="term" value="F:ferric iron binding"/>
    <property type="evidence" value="ECO:0007669"/>
    <property type="project" value="InterPro"/>
</dbReference>
<reference evidence="6" key="1">
    <citation type="submission" date="2016-01" db="EMBL/GenBank/DDBJ databases">
        <title>Draft genome of Chromobacterium sp. F49.</title>
        <authorList>
            <person name="Hong K.W."/>
        </authorList>
    </citation>
    <scope>NUCLEOTIDE SEQUENCE [LARGE SCALE GENOMIC DNA]</scope>
    <source>
        <strain evidence="6">CN10</strain>
    </source>
</reference>
<dbReference type="STRING" id="1452487.AVW16_13550"/>
<dbReference type="InterPro" id="IPR047584">
    <property type="entry name" value="CyaY"/>
</dbReference>
<dbReference type="PROSITE" id="PS01344">
    <property type="entry name" value="FRATAXIN_1"/>
    <property type="match status" value="1"/>
</dbReference>
<dbReference type="SUPFAM" id="SSF55387">
    <property type="entry name" value="Frataxin/Nqo15-like"/>
    <property type="match status" value="1"/>
</dbReference>
<dbReference type="HAMAP" id="MF_00142">
    <property type="entry name" value="CyaY"/>
    <property type="match status" value="1"/>
</dbReference>
<dbReference type="EMBL" id="LQQU01000035">
    <property type="protein sequence ID" value="KZE28889.1"/>
    <property type="molecule type" value="Genomic_DNA"/>
</dbReference>
<dbReference type="AlphaFoldDB" id="A0A161S6R2"/>
<dbReference type="RefSeq" id="WP_066613820.1">
    <property type="nucleotide sequence ID" value="NZ_LQQU01000035.1"/>
</dbReference>
<evidence type="ECO:0000256" key="1">
    <source>
        <dbReference type="ARBA" id="ARBA00008183"/>
    </source>
</evidence>